<organism evidence="11 12">
    <name type="scientific">Candidatus Magasanikbacteria bacterium GW2011_GWA2_42_32</name>
    <dbReference type="NCBI Taxonomy" id="1619039"/>
    <lineage>
        <taxon>Bacteria</taxon>
        <taxon>Candidatus Magasanikiibacteriota</taxon>
    </lineage>
</organism>
<dbReference type="GO" id="GO:0003872">
    <property type="term" value="F:6-phosphofructokinase activity"/>
    <property type="evidence" value="ECO:0007669"/>
    <property type="project" value="InterPro"/>
</dbReference>
<dbReference type="GO" id="GO:0016208">
    <property type="term" value="F:AMP binding"/>
    <property type="evidence" value="ECO:0007669"/>
    <property type="project" value="TreeGrafter"/>
</dbReference>
<gene>
    <name evidence="11" type="ORF">UV20_C0003G0053</name>
</gene>
<dbReference type="EMBL" id="LCDO01000003">
    <property type="protein sequence ID" value="KKS57111.1"/>
    <property type="molecule type" value="Genomic_DNA"/>
</dbReference>
<dbReference type="GO" id="GO:0006002">
    <property type="term" value="P:fructose 6-phosphate metabolic process"/>
    <property type="evidence" value="ECO:0007669"/>
    <property type="project" value="InterPro"/>
</dbReference>
<dbReference type="Pfam" id="PF00365">
    <property type="entry name" value="PFK"/>
    <property type="match status" value="1"/>
</dbReference>
<evidence type="ECO:0000256" key="6">
    <source>
        <dbReference type="ARBA" id="ARBA00022777"/>
    </source>
</evidence>
<evidence type="ECO:0000256" key="3">
    <source>
        <dbReference type="ARBA" id="ARBA00022490"/>
    </source>
</evidence>
<feature type="domain" description="Phosphofructokinase" evidence="10">
    <location>
        <begin position="5"/>
        <end position="301"/>
    </location>
</feature>
<dbReference type="Gene3D" id="3.40.50.460">
    <property type="entry name" value="Phosphofructokinase domain"/>
    <property type="match status" value="1"/>
</dbReference>
<dbReference type="GO" id="GO:0042802">
    <property type="term" value="F:identical protein binding"/>
    <property type="evidence" value="ECO:0007669"/>
    <property type="project" value="TreeGrafter"/>
</dbReference>
<dbReference type="InterPro" id="IPR012003">
    <property type="entry name" value="ATP_PFK_prok-type"/>
</dbReference>
<dbReference type="GO" id="GO:0005524">
    <property type="term" value="F:ATP binding"/>
    <property type="evidence" value="ECO:0007669"/>
    <property type="project" value="InterPro"/>
</dbReference>
<comment type="pathway">
    <text evidence="2">Carbohydrate degradation; glycolysis; D-glyceraldehyde 3-phosphate and glycerone phosphate from D-glucose: step 3/4.</text>
</comment>
<dbReference type="Proteomes" id="UP000034837">
    <property type="component" value="Unassembled WGS sequence"/>
</dbReference>
<dbReference type="PRINTS" id="PR00476">
    <property type="entry name" value="PHFRCTKINASE"/>
</dbReference>
<evidence type="ECO:0000256" key="7">
    <source>
        <dbReference type="ARBA" id="ARBA00022842"/>
    </source>
</evidence>
<evidence type="ECO:0000259" key="10">
    <source>
        <dbReference type="Pfam" id="PF00365"/>
    </source>
</evidence>
<dbReference type="GO" id="GO:0070095">
    <property type="term" value="F:fructose-6-phosphate binding"/>
    <property type="evidence" value="ECO:0007669"/>
    <property type="project" value="TreeGrafter"/>
</dbReference>
<reference evidence="11 12" key="1">
    <citation type="journal article" date="2015" name="Nature">
        <title>rRNA introns, odd ribosomes, and small enigmatic genomes across a large radiation of phyla.</title>
        <authorList>
            <person name="Brown C.T."/>
            <person name="Hug L.A."/>
            <person name="Thomas B.C."/>
            <person name="Sharon I."/>
            <person name="Castelle C.J."/>
            <person name="Singh A."/>
            <person name="Wilkins M.J."/>
            <person name="Williams K.H."/>
            <person name="Banfield J.F."/>
        </authorList>
    </citation>
    <scope>NUCLEOTIDE SEQUENCE [LARGE SCALE GENOMIC DNA]</scope>
</reference>
<evidence type="ECO:0000256" key="8">
    <source>
        <dbReference type="ARBA" id="ARBA00023152"/>
    </source>
</evidence>
<comment type="similarity">
    <text evidence="9">Belongs to the phosphofructokinase type A (PFKA) family.</text>
</comment>
<protein>
    <submittedName>
        <fullName evidence="11">6-phosphofructokinase</fullName>
    </submittedName>
</protein>
<dbReference type="Gene3D" id="3.40.50.450">
    <property type="match status" value="1"/>
</dbReference>
<accession>A0A0G1CEX5</accession>
<proteinExistence type="inferred from homology"/>
<evidence type="ECO:0000256" key="1">
    <source>
        <dbReference type="ARBA" id="ARBA00001946"/>
    </source>
</evidence>
<dbReference type="PIRSF" id="PIRSF000532">
    <property type="entry name" value="ATP_PFK_prok"/>
    <property type="match status" value="1"/>
</dbReference>
<keyword evidence="5" id="KW-0479">Metal-binding</keyword>
<dbReference type="SUPFAM" id="SSF53784">
    <property type="entry name" value="Phosphofructokinase"/>
    <property type="match status" value="1"/>
</dbReference>
<keyword evidence="6 11" id="KW-0418">Kinase</keyword>
<evidence type="ECO:0000313" key="12">
    <source>
        <dbReference type="Proteomes" id="UP000034837"/>
    </source>
</evidence>
<name>A0A0G1CEX5_9BACT</name>
<dbReference type="PATRIC" id="fig|1619039.3.peg.475"/>
<keyword evidence="7" id="KW-0460">Magnesium</keyword>
<comment type="caution">
    <text evidence="11">The sequence shown here is derived from an EMBL/GenBank/DDBJ whole genome shotgun (WGS) entry which is preliminary data.</text>
</comment>
<dbReference type="PANTHER" id="PTHR13697">
    <property type="entry name" value="PHOSPHOFRUCTOKINASE"/>
    <property type="match status" value="1"/>
</dbReference>
<dbReference type="GO" id="GO:0061621">
    <property type="term" value="P:canonical glycolysis"/>
    <property type="evidence" value="ECO:0007669"/>
    <property type="project" value="TreeGrafter"/>
</dbReference>
<evidence type="ECO:0000256" key="4">
    <source>
        <dbReference type="ARBA" id="ARBA00022679"/>
    </source>
</evidence>
<comment type="cofactor">
    <cofactor evidence="1">
        <name>Mg(2+)</name>
        <dbReference type="ChEBI" id="CHEBI:18420"/>
    </cofactor>
</comment>
<sequence length="388" mass="43563">MQKTILILTGGGLSPVFNSLIYGVITEAQKKNWKVLGGLFGWASLLDNGQIIDFTSLNAETIKDIGGDFLRSSRTNPLKVPNGLEQVSENLKKNKIDGVIVIGGDDTLAAASLLAKEKHLPIVAIPKTIDNDISETYWTPGYPTASWFLADYVRRIKIHAAYTLSRLFIIEVPGFKSGWIAASSAFGKADIILPPEKVINCRAVVEAISKAYTANGNYATVVISQYARFDEAIAGTTDNQFDQYNTMRRAFIGFSFTDFLKKELKMDIRNLHPANYLEVLDPIEIDKNLSIKLGTHAVELIEKEQFDSAVCLKREDENANEINVKEIPLEDMAGKGRYKFLDEEMFDFDNFKVKQKFLDYLGPVFPNYPEEKIKKYLALQKEVIQKII</sequence>
<evidence type="ECO:0000313" key="11">
    <source>
        <dbReference type="EMBL" id="KKS57111.1"/>
    </source>
</evidence>
<dbReference type="InterPro" id="IPR000023">
    <property type="entry name" value="Phosphofructokinase_dom"/>
</dbReference>
<evidence type="ECO:0000256" key="9">
    <source>
        <dbReference type="ARBA" id="ARBA00038478"/>
    </source>
</evidence>
<dbReference type="InterPro" id="IPR022953">
    <property type="entry name" value="ATP_PFK"/>
</dbReference>
<dbReference type="GO" id="GO:0030388">
    <property type="term" value="P:fructose 1,6-bisphosphate metabolic process"/>
    <property type="evidence" value="ECO:0007669"/>
    <property type="project" value="TreeGrafter"/>
</dbReference>
<dbReference type="UniPathway" id="UPA00109">
    <property type="reaction ID" value="UER00182"/>
</dbReference>
<dbReference type="PANTHER" id="PTHR13697:SF52">
    <property type="entry name" value="ATP-DEPENDENT 6-PHOSPHOFRUCTOKINASE 3"/>
    <property type="match status" value="1"/>
</dbReference>
<dbReference type="GO" id="GO:0005945">
    <property type="term" value="C:6-phosphofructokinase complex"/>
    <property type="evidence" value="ECO:0007669"/>
    <property type="project" value="TreeGrafter"/>
</dbReference>
<dbReference type="InterPro" id="IPR035966">
    <property type="entry name" value="PKF_sf"/>
</dbReference>
<dbReference type="GO" id="GO:0046872">
    <property type="term" value="F:metal ion binding"/>
    <property type="evidence" value="ECO:0007669"/>
    <property type="project" value="UniProtKB-KW"/>
</dbReference>
<evidence type="ECO:0000256" key="2">
    <source>
        <dbReference type="ARBA" id="ARBA00004679"/>
    </source>
</evidence>
<keyword evidence="4" id="KW-0808">Transferase</keyword>
<dbReference type="AlphaFoldDB" id="A0A0G1CEX5"/>
<evidence type="ECO:0000256" key="5">
    <source>
        <dbReference type="ARBA" id="ARBA00022723"/>
    </source>
</evidence>
<keyword evidence="8" id="KW-0324">Glycolysis</keyword>
<keyword evidence="3" id="KW-0963">Cytoplasm</keyword>
<dbReference type="GO" id="GO:0048029">
    <property type="term" value="F:monosaccharide binding"/>
    <property type="evidence" value="ECO:0007669"/>
    <property type="project" value="TreeGrafter"/>
</dbReference>